<gene>
    <name evidence="3" type="ORF">GCL60_05585</name>
</gene>
<reference evidence="3 4" key="1">
    <citation type="submission" date="2019-10" db="EMBL/GenBank/DDBJ databases">
        <title>New species of Slilvanegrellaceae.</title>
        <authorList>
            <person name="Pitt A."/>
            <person name="Hahn M.W."/>
        </authorList>
    </citation>
    <scope>NUCLEOTIDE SEQUENCE [LARGE SCALE GENOMIC DNA]</scope>
    <source>
        <strain evidence="3 4">SP-Ram-0.45-NSY-1</strain>
    </source>
</reference>
<dbReference type="PROSITE" id="PS51257">
    <property type="entry name" value="PROKAR_LIPOPROTEIN"/>
    <property type="match status" value="1"/>
</dbReference>
<dbReference type="Proteomes" id="UP000437748">
    <property type="component" value="Unassembled WGS sequence"/>
</dbReference>
<keyword evidence="4" id="KW-1185">Reference proteome</keyword>
<evidence type="ECO:0000313" key="3">
    <source>
        <dbReference type="EMBL" id="KAB8039734.1"/>
    </source>
</evidence>
<name>A0A6N6VV45_9BACT</name>
<dbReference type="RefSeq" id="WP_153419177.1">
    <property type="nucleotide sequence ID" value="NZ_WFLM01000002.1"/>
</dbReference>
<dbReference type="EMBL" id="WFLM01000002">
    <property type="protein sequence ID" value="KAB8039734.1"/>
    <property type="molecule type" value="Genomic_DNA"/>
</dbReference>
<sequence>MKKKIPIRLCLSMSFVLLFASCTTSKSSKENVSIVNPPIVSPTPSVVPPNSHKNPVNKDKDLRDILNKINEIEQQFLSQNCTEVLDKAKSLETYSKKINFSSFPPLTEAAIYICDARAGMDNPTRVQKAISVINSLPLRYPVIHEAWLHNTLADFYFALGDKQNALIEKKAARDLILAQQQDISSLNNQILQLNPSEQGIQPNNSGSSVTNESNPNNMNQDQIAISATQMLNNDSPEQAIALIDTIPMNQRSDNLKRIRSDSVNALVMNLRYKVRALFVRSSQQTGTARKDTLKQSEQILQGILKNYPEYSDMAAVQNNLKQVQRELAKP</sequence>
<feature type="chain" id="PRO_5026880951" description="Tetratricopeptide repeat protein" evidence="2">
    <location>
        <begin position="21"/>
        <end position="330"/>
    </location>
</feature>
<evidence type="ECO:0000256" key="2">
    <source>
        <dbReference type="SAM" id="SignalP"/>
    </source>
</evidence>
<dbReference type="OrthoDB" id="5291780at2"/>
<feature type="region of interest" description="Disordered" evidence="1">
    <location>
        <begin position="196"/>
        <end position="219"/>
    </location>
</feature>
<accession>A0A6N6VV45</accession>
<dbReference type="AlphaFoldDB" id="A0A6N6VV45"/>
<evidence type="ECO:0008006" key="5">
    <source>
        <dbReference type="Google" id="ProtNLM"/>
    </source>
</evidence>
<evidence type="ECO:0000256" key="1">
    <source>
        <dbReference type="SAM" id="MobiDB-lite"/>
    </source>
</evidence>
<keyword evidence="2" id="KW-0732">Signal</keyword>
<proteinExistence type="predicted"/>
<feature type="signal peptide" evidence="2">
    <location>
        <begin position="1"/>
        <end position="20"/>
    </location>
</feature>
<evidence type="ECO:0000313" key="4">
    <source>
        <dbReference type="Proteomes" id="UP000437748"/>
    </source>
</evidence>
<comment type="caution">
    <text evidence="3">The sequence shown here is derived from an EMBL/GenBank/DDBJ whole genome shotgun (WGS) entry which is preliminary data.</text>
</comment>
<organism evidence="3 4">
    <name type="scientific">Silvanigrella paludirubra</name>
    <dbReference type="NCBI Taxonomy" id="2499159"/>
    <lineage>
        <taxon>Bacteria</taxon>
        <taxon>Pseudomonadati</taxon>
        <taxon>Bdellovibrionota</taxon>
        <taxon>Oligoflexia</taxon>
        <taxon>Silvanigrellales</taxon>
        <taxon>Silvanigrellaceae</taxon>
        <taxon>Silvanigrella</taxon>
    </lineage>
</organism>
<protein>
    <recommendedName>
        <fullName evidence="5">Tetratricopeptide repeat protein</fullName>
    </recommendedName>
</protein>